<dbReference type="PANTHER" id="PTHR31326">
    <property type="entry name" value="PROTEIN CLT2, CHLOROPLASTIC"/>
    <property type="match status" value="1"/>
</dbReference>
<feature type="transmembrane region" description="Helical" evidence="8">
    <location>
        <begin position="79"/>
        <end position="99"/>
    </location>
</feature>
<evidence type="ECO:0008006" key="10">
    <source>
        <dbReference type="Google" id="ProtNLM"/>
    </source>
</evidence>
<evidence type="ECO:0000256" key="1">
    <source>
        <dbReference type="ARBA" id="ARBA00004141"/>
    </source>
</evidence>
<keyword evidence="5 8" id="KW-1133">Transmembrane helix</keyword>
<evidence type="ECO:0000313" key="9">
    <source>
        <dbReference type="EMBL" id="CAE0402664.1"/>
    </source>
</evidence>
<sequence>MIDPKYSYHILRPEAQASQQTLPVEDEEPVERLIEHDEPDNPIHPALEYEILHEGEDSSTAYVPPPVSIRRKRTLKNDVKLLVSFVCLVIFGSCNTVFMKLQAIPMYNYPNFLNLFVNLLFIPICFAYIIPVVRYGWFDNAITQEQRDMPKKPFIVMGALDCLATSMQVFASVYLPGPLIVLLPQAAIPLSLVLTRYMLKERYSWLQYMGAAVVIAGIGVILEPVLTNRHAPSYKCEAFSREDDCIICQSEGNRDDCLSHRTGGGLFWLSSLNATDDTTPDDALCQWLPFSQSTREEEMLILMWSFVMIASCLPMTISTIYKEAAMAGDAEMDPVFINGWVAFYQFFFNLILAVPAGYFFSPMIKAWDLPENLWDGLKCYLGEPSIDKGCHPDLMCSFHASFFVNVNLVTTVLYAVFMMYVIKYGNTSLLFLALTVMVPIGNLAFTMPFMPQATTMHDSDIWGLVVIMTGLVLYRFSASPSTEDEDSVGNGPESGENNDADNVPSEARDPNVVDSIEGGLREPLLHGDI</sequence>
<evidence type="ECO:0000256" key="2">
    <source>
        <dbReference type="ARBA" id="ARBA00006690"/>
    </source>
</evidence>
<dbReference type="GO" id="GO:0016020">
    <property type="term" value="C:membrane"/>
    <property type="evidence" value="ECO:0007669"/>
    <property type="project" value="UniProtKB-SubCell"/>
</dbReference>
<feature type="compositionally biased region" description="Basic and acidic residues" evidence="7">
    <location>
        <begin position="519"/>
        <end position="529"/>
    </location>
</feature>
<dbReference type="Pfam" id="PF08627">
    <property type="entry name" value="CRT-like"/>
    <property type="match status" value="2"/>
</dbReference>
<gene>
    <name evidence="9" type="ORF">ACOF00016_LOCUS937</name>
</gene>
<keyword evidence="4 8" id="KW-0812">Transmembrane</keyword>
<dbReference type="InterPro" id="IPR013936">
    <property type="entry name" value="CRT-like"/>
</dbReference>
<comment type="similarity">
    <text evidence="2">Belongs to the CRT-like transporter family.</text>
</comment>
<name>A0A7S3P3T5_9STRA</name>
<evidence type="ECO:0000256" key="7">
    <source>
        <dbReference type="SAM" id="MobiDB-lite"/>
    </source>
</evidence>
<feature type="transmembrane region" description="Helical" evidence="8">
    <location>
        <begin position="402"/>
        <end position="422"/>
    </location>
</feature>
<keyword evidence="6 8" id="KW-0472">Membrane</keyword>
<comment type="subcellular location">
    <subcellularLocation>
        <location evidence="1">Membrane</location>
        <topology evidence="1">Multi-pass membrane protein</topology>
    </subcellularLocation>
</comment>
<feature type="transmembrane region" description="Helical" evidence="8">
    <location>
        <begin position="206"/>
        <end position="226"/>
    </location>
</feature>
<feature type="transmembrane region" description="Helical" evidence="8">
    <location>
        <begin position="341"/>
        <end position="360"/>
    </location>
</feature>
<feature type="transmembrane region" description="Helical" evidence="8">
    <location>
        <begin position="461"/>
        <end position="477"/>
    </location>
</feature>
<accession>A0A7S3P3T5</accession>
<dbReference type="EMBL" id="HBIM01001080">
    <property type="protein sequence ID" value="CAE0402664.1"/>
    <property type="molecule type" value="Transcribed_RNA"/>
</dbReference>
<organism evidence="9">
    <name type="scientific">Amphora coffeiformis</name>
    <dbReference type="NCBI Taxonomy" id="265554"/>
    <lineage>
        <taxon>Eukaryota</taxon>
        <taxon>Sar</taxon>
        <taxon>Stramenopiles</taxon>
        <taxon>Ochrophyta</taxon>
        <taxon>Bacillariophyta</taxon>
        <taxon>Bacillariophyceae</taxon>
        <taxon>Bacillariophycidae</taxon>
        <taxon>Thalassiophysales</taxon>
        <taxon>Catenulaceae</taxon>
        <taxon>Amphora</taxon>
    </lineage>
</organism>
<dbReference type="PANTHER" id="PTHR31326:SF1">
    <property type="entry name" value="PROTEIN CLT2, CHLOROPLASTIC"/>
    <property type="match status" value="1"/>
</dbReference>
<feature type="region of interest" description="Disordered" evidence="7">
    <location>
        <begin position="480"/>
        <end position="529"/>
    </location>
</feature>
<evidence type="ECO:0000256" key="3">
    <source>
        <dbReference type="ARBA" id="ARBA00022448"/>
    </source>
</evidence>
<dbReference type="AlphaFoldDB" id="A0A7S3P3T5"/>
<evidence type="ECO:0000256" key="4">
    <source>
        <dbReference type="ARBA" id="ARBA00022692"/>
    </source>
</evidence>
<feature type="transmembrane region" description="Helical" evidence="8">
    <location>
        <begin position="299"/>
        <end position="321"/>
    </location>
</feature>
<keyword evidence="3" id="KW-0813">Transport</keyword>
<evidence type="ECO:0000256" key="6">
    <source>
        <dbReference type="ARBA" id="ARBA00023136"/>
    </source>
</evidence>
<protein>
    <recommendedName>
        <fullName evidence="10">EamA domain-containing protein</fullName>
    </recommendedName>
</protein>
<evidence type="ECO:0000256" key="8">
    <source>
        <dbReference type="SAM" id="Phobius"/>
    </source>
</evidence>
<feature type="transmembrane region" description="Helical" evidence="8">
    <location>
        <begin position="111"/>
        <end position="133"/>
    </location>
</feature>
<reference evidence="9" key="1">
    <citation type="submission" date="2021-01" db="EMBL/GenBank/DDBJ databases">
        <authorList>
            <person name="Corre E."/>
            <person name="Pelletier E."/>
            <person name="Niang G."/>
            <person name="Scheremetjew M."/>
            <person name="Finn R."/>
            <person name="Kale V."/>
            <person name="Holt S."/>
            <person name="Cochrane G."/>
            <person name="Meng A."/>
            <person name="Brown T."/>
            <person name="Cohen L."/>
        </authorList>
    </citation>
    <scope>NUCLEOTIDE SEQUENCE</scope>
    <source>
        <strain evidence="9">CCMP127</strain>
    </source>
</reference>
<evidence type="ECO:0000256" key="5">
    <source>
        <dbReference type="ARBA" id="ARBA00022989"/>
    </source>
</evidence>
<proteinExistence type="inferred from homology"/>
<feature type="transmembrane region" description="Helical" evidence="8">
    <location>
        <begin position="429"/>
        <end position="449"/>
    </location>
</feature>